<evidence type="ECO:0000313" key="2">
    <source>
        <dbReference type="Proteomes" id="UP000017842"/>
    </source>
</evidence>
<evidence type="ECO:0000313" key="1">
    <source>
        <dbReference type="EMBL" id="ESS72234.1"/>
    </source>
</evidence>
<accession>V5BWK0</accession>
<name>V5BWK0_9GAMM</name>
<dbReference type="AlphaFoldDB" id="V5BWK0"/>
<comment type="caution">
    <text evidence="1">The sequence shown here is derived from an EMBL/GenBank/DDBJ whole genome shotgun (WGS) entry which is preliminary data.</text>
</comment>
<keyword evidence="2" id="KW-1185">Reference proteome</keyword>
<organism evidence="1 2">
    <name type="scientific">Methyloglobulus morosus KoM1</name>
    <dbReference type="NCBI Taxonomy" id="1116472"/>
    <lineage>
        <taxon>Bacteria</taxon>
        <taxon>Pseudomonadati</taxon>
        <taxon>Pseudomonadota</taxon>
        <taxon>Gammaproteobacteria</taxon>
        <taxon>Methylococcales</taxon>
        <taxon>Methylococcaceae</taxon>
        <taxon>Methyloglobulus</taxon>
    </lineage>
</organism>
<gene>
    <name evidence="1" type="ORF">MGMO_65c00050</name>
</gene>
<protein>
    <submittedName>
        <fullName evidence="1">Uncharacterized protein</fullName>
    </submittedName>
</protein>
<reference evidence="1 2" key="1">
    <citation type="journal article" date="2013" name="Genome Announc.">
        <title>Draft Genome Sequence of the Methanotrophic Gammaproteobacterium Methyloglobulus morosus DSM 22980 Strain KoM1.</title>
        <authorList>
            <person name="Poehlein A."/>
            <person name="Deutzmann J.S."/>
            <person name="Daniel R."/>
            <person name="Simeonova D.D."/>
        </authorList>
    </citation>
    <scope>NUCLEOTIDE SEQUENCE [LARGE SCALE GENOMIC DNA]</scope>
    <source>
        <strain evidence="1 2">KoM1</strain>
    </source>
</reference>
<dbReference type="RefSeq" id="WP_023494739.1">
    <property type="nucleotide sequence ID" value="NZ_AYLO01000063.1"/>
</dbReference>
<proteinExistence type="predicted"/>
<dbReference type="Proteomes" id="UP000017842">
    <property type="component" value="Unassembled WGS sequence"/>
</dbReference>
<dbReference type="OrthoDB" id="9256079at2"/>
<dbReference type="EMBL" id="AYLO01000063">
    <property type="protein sequence ID" value="ESS72234.1"/>
    <property type="molecule type" value="Genomic_DNA"/>
</dbReference>
<sequence>MILNYIPNDLYEVRLAFLVPLDSSNEENKPRYFSTSDQLISYLKKRPNQKYSLTEHPNGRGEILSLTSVFSAYGPDEGDILCGDEVFYDSEKDRIFTLNQVGRIWAG</sequence>